<evidence type="ECO:0000313" key="2">
    <source>
        <dbReference type="Proteomes" id="UP001145114"/>
    </source>
</evidence>
<dbReference type="EMBL" id="JAMZIH010008498">
    <property type="protein sequence ID" value="KAJ1672000.1"/>
    <property type="molecule type" value="Genomic_DNA"/>
</dbReference>
<sequence length="159" mass="17646">MSSDSEERLSCKWRDCSAEPFSDPDTLYAHLTQVHIGRKATGNLCLDCHWDGCTAKTTKRDHITSHLRVHVPLKPHKCSACGKSFKRPQDLKKHERTHAVPVAGTPGYLHSHHPSPPHQHQQYAAVMPYPSSAINSSPFSGTTLMPSPESSDYDGRVPL</sequence>
<accession>A0ACC1H9U8</accession>
<comment type="caution">
    <text evidence="1">The sequence shown here is derived from an EMBL/GenBank/DDBJ whole genome shotgun (WGS) entry which is preliminary data.</text>
</comment>
<dbReference type="Proteomes" id="UP001145114">
    <property type="component" value="Unassembled WGS sequence"/>
</dbReference>
<protein>
    <submittedName>
        <fullName evidence="1">Uncharacterized protein</fullName>
    </submittedName>
</protein>
<name>A0ACC1H9U8_9FUNG</name>
<evidence type="ECO:0000313" key="1">
    <source>
        <dbReference type="EMBL" id="KAJ1672000.1"/>
    </source>
</evidence>
<gene>
    <name evidence="1" type="ORF">EV182_007334</name>
</gene>
<keyword evidence="2" id="KW-1185">Reference proteome</keyword>
<reference evidence="1" key="1">
    <citation type="submission" date="2022-06" db="EMBL/GenBank/DDBJ databases">
        <title>Phylogenomic reconstructions and comparative analyses of Kickxellomycotina fungi.</title>
        <authorList>
            <person name="Reynolds N.K."/>
            <person name="Stajich J.E."/>
            <person name="Barry K."/>
            <person name="Grigoriev I.V."/>
            <person name="Crous P."/>
            <person name="Smith M.E."/>
        </authorList>
    </citation>
    <scope>NUCLEOTIDE SEQUENCE</scope>
    <source>
        <strain evidence="1">RSA 2271</strain>
    </source>
</reference>
<organism evidence="1 2">
    <name type="scientific">Spiromyces aspiralis</name>
    <dbReference type="NCBI Taxonomy" id="68401"/>
    <lineage>
        <taxon>Eukaryota</taxon>
        <taxon>Fungi</taxon>
        <taxon>Fungi incertae sedis</taxon>
        <taxon>Zoopagomycota</taxon>
        <taxon>Kickxellomycotina</taxon>
        <taxon>Kickxellomycetes</taxon>
        <taxon>Kickxellales</taxon>
        <taxon>Kickxellaceae</taxon>
        <taxon>Spiromyces</taxon>
    </lineage>
</organism>
<proteinExistence type="predicted"/>
<feature type="non-terminal residue" evidence="1">
    <location>
        <position position="159"/>
    </location>
</feature>